<dbReference type="PANTHER" id="PTHR33353:SF36">
    <property type="entry name" value="ENDO-BETA-1,4-GLUCANASE D"/>
    <property type="match status" value="1"/>
</dbReference>
<dbReference type="PANTHER" id="PTHR33353">
    <property type="entry name" value="PUTATIVE (AFU_ORTHOLOGUE AFUA_1G12560)-RELATED"/>
    <property type="match status" value="1"/>
</dbReference>
<evidence type="ECO:0000256" key="12">
    <source>
        <dbReference type="ARBA" id="ARBA00023326"/>
    </source>
</evidence>
<keyword evidence="4" id="KW-0479">Metal-binding</keyword>
<keyword evidence="6" id="KW-0136">Cellulose degradation</keyword>
<comment type="caution">
    <text evidence="18">The sequence shown here is derived from an EMBL/GenBank/DDBJ whole genome shotgun (WGS) entry which is preliminary data.</text>
</comment>
<evidence type="ECO:0000256" key="14">
    <source>
        <dbReference type="ARBA" id="ARBA00045077"/>
    </source>
</evidence>
<evidence type="ECO:0000256" key="7">
    <source>
        <dbReference type="ARBA" id="ARBA00023002"/>
    </source>
</evidence>
<dbReference type="EMBL" id="JAKWBI020000065">
    <property type="protein sequence ID" value="KAJ2903972.1"/>
    <property type="molecule type" value="Genomic_DNA"/>
</dbReference>
<dbReference type="Pfam" id="PF03443">
    <property type="entry name" value="AA9"/>
    <property type="match status" value="1"/>
</dbReference>
<comment type="similarity">
    <text evidence="13">Belongs to the polysaccharide monooxygenase AA9 family.</text>
</comment>
<evidence type="ECO:0000259" key="17">
    <source>
        <dbReference type="PROSITE" id="PS51164"/>
    </source>
</evidence>
<keyword evidence="19" id="KW-1185">Reference proteome</keyword>
<dbReference type="InterPro" id="IPR005103">
    <property type="entry name" value="AA9_LPMO"/>
</dbReference>
<dbReference type="SUPFAM" id="SSF57180">
    <property type="entry name" value="Cellulose-binding domain"/>
    <property type="match status" value="1"/>
</dbReference>
<feature type="compositionally biased region" description="Low complexity" evidence="16">
    <location>
        <begin position="271"/>
        <end position="314"/>
    </location>
</feature>
<evidence type="ECO:0000256" key="3">
    <source>
        <dbReference type="ARBA" id="ARBA00022525"/>
    </source>
</evidence>
<evidence type="ECO:0000256" key="15">
    <source>
        <dbReference type="ARBA" id="ARBA00047174"/>
    </source>
</evidence>
<organism evidence="18 19">
    <name type="scientific">Zalerion maritima</name>
    <dbReference type="NCBI Taxonomy" id="339359"/>
    <lineage>
        <taxon>Eukaryota</taxon>
        <taxon>Fungi</taxon>
        <taxon>Dikarya</taxon>
        <taxon>Ascomycota</taxon>
        <taxon>Pezizomycotina</taxon>
        <taxon>Sordariomycetes</taxon>
        <taxon>Lulworthiomycetidae</taxon>
        <taxon>Lulworthiales</taxon>
        <taxon>Lulworthiaceae</taxon>
        <taxon>Zalerion</taxon>
    </lineage>
</organism>
<dbReference type="PROSITE" id="PS51164">
    <property type="entry name" value="CBM1_2"/>
    <property type="match status" value="1"/>
</dbReference>
<keyword evidence="8" id="KW-0186">Copper</keyword>
<name>A0AAD5WVB1_9PEZI</name>
<keyword evidence="12" id="KW-0624">Polysaccharide degradation</keyword>
<accession>A0AAD5WVB1</accession>
<protein>
    <recommendedName>
        <fullName evidence="15">lytic cellulose monooxygenase (C4-dehydrogenating)</fullName>
        <ecNumber evidence="15">1.14.99.56</ecNumber>
    </recommendedName>
</protein>
<evidence type="ECO:0000256" key="4">
    <source>
        <dbReference type="ARBA" id="ARBA00022723"/>
    </source>
</evidence>
<evidence type="ECO:0000313" key="18">
    <source>
        <dbReference type="EMBL" id="KAJ2903972.1"/>
    </source>
</evidence>
<gene>
    <name evidence="18" type="ORF">MKZ38_009027</name>
</gene>
<evidence type="ECO:0000256" key="13">
    <source>
        <dbReference type="ARBA" id="ARBA00044502"/>
    </source>
</evidence>
<evidence type="ECO:0000256" key="2">
    <source>
        <dbReference type="ARBA" id="ARBA00004613"/>
    </source>
</evidence>
<evidence type="ECO:0000256" key="6">
    <source>
        <dbReference type="ARBA" id="ARBA00023001"/>
    </source>
</evidence>
<reference evidence="18" key="1">
    <citation type="submission" date="2022-07" db="EMBL/GenBank/DDBJ databases">
        <title>Draft genome sequence of Zalerion maritima ATCC 34329, a (micro)plastics degrading marine fungus.</title>
        <authorList>
            <person name="Paco A."/>
            <person name="Goncalves M.F.M."/>
            <person name="Rocha-Santos T.A.P."/>
            <person name="Alves A."/>
        </authorList>
    </citation>
    <scope>NUCLEOTIDE SEQUENCE</scope>
    <source>
        <strain evidence="18">ATCC 34329</strain>
    </source>
</reference>
<evidence type="ECO:0000256" key="5">
    <source>
        <dbReference type="ARBA" id="ARBA00022729"/>
    </source>
</evidence>
<dbReference type="Pfam" id="PF00734">
    <property type="entry name" value="CBM_1"/>
    <property type="match status" value="1"/>
</dbReference>
<keyword evidence="3" id="KW-0964">Secreted</keyword>
<evidence type="ECO:0000256" key="8">
    <source>
        <dbReference type="ARBA" id="ARBA00023008"/>
    </source>
</evidence>
<comment type="catalytic activity">
    <reaction evidence="14">
        <text>[(1-&gt;4)-beta-D-glucosyl]n+m + reduced acceptor + O2 = 4-dehydro-beta-D-glucosyl-[(1-&gt;4)-beta-D-glucosyl]n-1 + [(1-&gt;4)-beta-D-glucosyl]m + acceptor + H2O.</text>
        <dbReference type="EC" id="1.14.99.56"/>
    </reaction>
</comment>
<keyword evidence="5" id="KW-0732">Signal</keyword>
<dbReference type="InterPro" id="IPR035971">
    <property type="entry name" value="CBD_sf"/>
</dbReference>
<dbReference type="AlphaFoldDB" id="A0AAD5WVB1"/>
<proteinExistence type="inferred from homology"/>
<evidence type="ECO:0000256" key="10">
    <source>
        <dbReference type="ARBA" id="ARBA00023157"/>
    </source>
</evidence>
<evidence type="ECO:0000256" key="11">
    <source>
        <dbReference type="ARBA" id="ARBA00023277"/>
    </source>
</evidence>
<evidence type="ECO:0000256" key="9">
    <source>
        <dbReference type="ARBA" id="ARBA00023033"/>
    </source>
</evidence>
<dbReference type="Proteomes" id="UP001201980">
    <property type="component" value="Unassembled WGS sequence"/>
</dbReference>
<sequence length="352" mass="36263">MGKVRNAAAAALSAAAGVAAHGHVDEIIINGVSFPGYDVNTYPYMSEPPVVVGWSATNTDNGFVEPNNFGTADVICHRGAANAEGFAQVQAGDSITFQWNTWPESHHGPIIDYLAPCPNDRCDTVDKETLSFFKIAETGRVDEAVPGTWAADILIENGFQWTSQIPANVAPGHYVLRHEIIALHSGGNANGAQDYPQCFNIEVVGSGSASPAGTLGEELMTADDPGVLFDIYTGPNDYDIPGPDLMDGASSSVAQASVAATASADPTYYDGSSGESTSTTTAADDTTTAAPTTTSTATTLETSTSTTTSASSGGTASVYGQCGGTGWTGATECASGSTCVYLNDYYSQCQPA</sequence>
<keyword evidence="9" id="KW-0503">Monooxygenase</keyword>
<keyword evidence="7" id="KW-0560">Oxidoreductase</keyword>
<dbReference type="EC" id="1.14.99.56" evidence="15"/>
<dbReference type="InterPro" id="IPR049892">
    <property type="entry name" value="AA9"/>
</dbReference>
<evidence type="ECO:0000256" key="1">
    <source>
        <dbReference type="ARBA" id="ARBA00001973"/>
    </source>
</evidence>
<dbReference type="GO" id="GO:0046872">
    <property type="term" value="F:metal ion binding"/>
    <property type="evidence" value="ECO:0007669"/>
    <property type="project" value="UniProtKB-KW"/>
</dbReference>
<evidence type="ECO:0000256" key="16">
    <source>
        <dbReference type="SAM" id="MobiDB-lite"/>
    </source>
</evidence>
<evidence type="ECO:0000313" key="19">
    <source>
        <dbReference type="Proteomes" id="UP001201980"/>
    </source>
</evidence>
<dbReference type="GO" id="GO:0004497">
    <property type="term" value="F:monooxygenase activity"/>
    <property type="evidence" value="ECO:0007669"/>
    <property type="project" value="UniProtKB-KW"/>
</dbReference>
<dbReference type="GO" id="GO:0005576">
    <property type="term" value="C:extracellular region"/>
    <property type="evidence" value="ECO:0007669"/>
    <property type="project" value="UniProtKB-SubCell"/>
</dbReference>
<dbReference type="GO" id="GO:0030248">
    <property type="term" value="F:cellulose binding"/>
    <property type="evidence" value="ECO:0007669"/>
    <property type="project" value="InterPro"/>
</dbReference>
<dbReference type="GO" id="GO:0030245">
    <property type="term" value="P:cellulose catabolic process"/>
    <property type="evidence" value="ECO:0007669"/>
    <property type="project" value="UniProtKB-KW"/>
</dbReference>
<dbReference type="PROSITE" id="PS00562">
    <property type="entry name" value="CBM1_1"/>
    <property type="match status" value="1"/>
</dbReference>
<feature type="region of interest" description="Disordered" evidence="16">
    <location>
        <begin position="265"/>
        <end position="314"/>
    </location>
</feature>
<dbReference type="CDD" id="cd21175">
    <property type="entry name" value="LPMO_AA9"/>
    <property type="match status" value="1"/>
</dbReference>
<comment type="subcellular location">
    <subcellularLocation>
        <location evidence="2">Secreted</location>
    </subcellularLocation>
</comment>
<dbReference type="InterPro" id="IPR000254">
    <property type="entry name" value="CBD"/>
</dbReference>
<comment type="cofactor">
    <cofactor evidence="1">
        <name>Cu(2+)</name>
        <dbReference type="ChEBI" id="CHEBI:29036"/>
    </cofactor>
</comment>
<feature type="domain" description="CBM1" evidence="17">
    <location>
        <begin position="314"/>
        <end position="350"/>
    </location>
</feature>
<dbReference type="SMART" id="SM00236">
    <property type="entry name" value="fCBD"/>
    <property type="match status" value="1"/>
</dbReference>
<keyword evidence="11" id="KW-0119">Carbohydrate metabolism</keyword>
<keyword evidence="10" id="KW-1015">Disulfide bond</keyword>
<dbReference type="Gene3D" id="2.70.50.70">
    <property type="match status" value="1"/>
</dbReference>